<accession>A0ABC9W1Z3</accession>
<keyword evidence="4" id="KW-1185">Reference proteome</keyword>
<dbReference type="Pfam" id="PF00078">
    <property type="entry name" value="RVT_1"/>
    <property type="match status" value="1"/>
</dbReference>
<evidence type="ECO:0000256" key="1">
    <source>
        <dbReference type="SAM" id="MobiDB-lite"/>
    </source>
</evidence>
<feature type="domain" description="Reverse transcriptase" evidence="2">
    <location>
        <begin position="14"/>
        <end position="104"/>
    </location>
</feature>
<protein>
    <recommendedName>
        <fullName evidence="2">Reverse transcriptase domain-containing protein</fullName>
    </recommendedName>
</protein>
<gene>
    <name evidence="3" type="ORF">GRJ2_000400900</name>
</gene>
<dbReference type="EMBL" id="BAAFJT010000001">
    <property type="protein sequence ID" value="GAB0179356.1"/>
    <property type="molecule type" value="Genomic_DNA"/>
</dbReference>
<evidence type="ECO:0000259" key="2">
    <source>
        <dbReference type="Pfam" id="PF00078"/>
    </source>
</evidence>
<feature type="region of interest" description="Disordered" evidence="1">
    <location>
        <begin position="1"/>
        <end position="21"/>
    </location>
</feature>
<dbReference type="InterPro" id="IPR000477">
    <property type="entry name" value="RT_dom"/>
</dbReference>
<evidence type="ECO:0000313" key="4">
    <source>
        <dbReference type="Proteomes" id="UP001623348"/>
    </source>
</evidence>
<evidence type="ECO:0000313" key="3">
    <source>
        <dbReference type="EMBL" id="GAB0179356.1"/>
    </source>
</evidence>
<dbReference type="AlphaFoldDB" id="A0ABC9W1Z3"/>
<name>A0ABC9W1Z3_GRUJA</name>
<proteinExistence type="predicted"/>
<sequence>MNGRAQRVMTSSTESSWRPVASGVPQGSVLGSVLFNVLINGLDAGTECTLSKFADDTKLGGVADTPEGCAGIHQDLDRLESWVERNLTKFNKGKCRVLHLGRNNLRHQNRLGVELPGSSSAEKDLGVPVDSKLSMSRQKRIYVLYLSVAKTLGSPTVDSWATSIKRKGSVLGTVLFNIFINDLDEGIECTLSKFADDTKLGGSVDLLEGRKALQRDLDRLDRWAKANYMRFNKAQCRVLHLGHNSPRQCHRLGEEWLESCLAGKDLGVLVDIWLNMRQQCAQVAKKATSILACISNSVASRTREGIVPLYSALVRPPLESCVQFWSPHYKKDIEVLERVQRRATELVKGLEHKSYEEQLRDLGLFSLEKEKEAEGRPYGSLQLPERRL</sequence>
<dbReference type="Proteomes" id="UP001623348">
    <property type="component" value="Unassembled WGS sequence"/>
</dbReference>
<reference evidence="3 4" key="1">
    <citation type="submission" date="2024-06" db="EMBL/GenBank/DDBJ databases">
        <title>The draft genome of Grus japonensis, version 3.</title>
        <authorList>
            <person name="Nabeshima K."/>
            <person name="Suzuki S."/>
            <person name="Onuma M."/>
        </authorList>
    </citation>
    <scope>NUCLEOTIDE SEQUENCE [LARGE SCALE GENOMIC DNA]</scope>
    <source>
        <strain evidence="3 4">451A</strain>
    </source>
</reference>
<organism evidence="3 4">
    <name type="scientific">Grus japonensis</name>
    <name type="common">Japanese crane</name>
    <name type="synonym">Red-crowned crane</name>
    <dbReference type="NCBI Taxonomy" id="30415"/>
    <lineage>
        <taxon>Eukaryota</taxon>
        <taxon>Metazoa</taxon>
        <taxon>Chordata</taxon>
        <taxon>Craniata</taxon>
        <taxon>Vertebrata</taxon>
        <taxon>Euteleostomi</taxon>
        <taxon>Archelosauria</taxon>
        <taxon>Archosauria</taxon>
        <taxon>Dinosauria</taxon>
        <taxon>Saurischia</taxon>
        <taxon>Theropoda</taxon>
        <taxon>Coelurosauria</taxon>
        <taxon>Aves</taxon>
        <taxon>Neognathae</taxon>
        <taxon>Neoaves</taxon>
        <taxon>Gruiformes</taxon>
        <taxon>Gruidae</taxon>
        <taxon>Grus</taxon>
    </lineage>
</organism>
<dbReference type="PANTHER" id="PTHR33332">
    <property type="entry name" value="REVERSE TRANSCRIPTASE DOMAIN-CONTAINING PROTEIN"/>
    <property type="match status" value="1"/>
</dbReference>
<comment type="caution">
    <text evidence="3">The sequence shown here is derived from an EMBL/GenBank/DDBJ whole genome shotgun (WGS) entry which is preliminary data.</text>
</comment>